<dbReference type="Pfam" id="PF06491">
    <property type="entry name" value="Disulph_isomer"/>
    <property type="match status" value="1"/>
</dbReference>
<evidence type="ECO:0000313" key="2">
    <source>
        <dbReference type="EMBL" id="RBL92887.1"/>
    </source>
</evidence>
<comment type="similarity">
    <text evidence="1">Belongs to the bacilliredoxin family.</text>
</comment>
<dbReference type="PANTHER" id="PTHR40052">
    <property type="entry name" value="UPF0403 PROTEIN YQIW-RELATED"/>
    <property type="match status" value="1"/>
</dbReference>
<dbReference type="InterPro" id="IPR009474">
    <property type="entry name" value="BrxB/BrxA"/>
</dbReference>
<protein>
    <submittedName>
        <fullName evidence="2">BrxA/BrxB family bacilliredoxin</fullName>
    </submittedName>
</protein>
<gene>
    <name evidence="2" type="ORF">DF182_10010</name>
</gene>
<dbReference type="RefSeq" id="WP_113615484.1">
    <property type="nucleotide sequence ID" value="NZ_QFFJ01000001.1"/>
</dbReference>
<name>A0A365Y2R5_9BACT</name>
<proteinExistence type="inferred from homology"/>
<evidence type="ECO:0000313" key="3">
    <source>
        <dbReference type="Proteomes" id="UP000253410"/>
    </source>
</evidence>
<dbReference type="PANTHER" id="PTHR40052:SF2">
    <property type="entry name" value="BACILLIREDOXIN BRXA"/>
    <property type="match status" value="1"/>
</dbReference>
<reference evidence="2 3" key="1">
    <citation type="submission" date="2018-05" db="EMBL/GenBank/DDBJ databases">
        <title>Chitinophaga sp. K3CV102501T nov., isolated from isolated from a monsoon evergreen broad-leaved forest soil.</title>
        <authorList>
            <person name="Lv Y."/>
        </authorList>
    </citation>
    <scope>NUCLEOTIDE SEQUENCE [LARGE SCALE GENOMIC DNA]</scope>
    <source>
        <strain evidence="2 3">GDMCC 1.1325</strain>
    </source>
</reference>
<comment type="caution">
    <text evidence="2">The sequence shown here is derived from an EMBL/GenBank/DDBJ whole genome shotgun (WGS) entry which is preliminary data.</text>
</comment>
<dbReference type="Gene3D" id="3.40.30.10">
    <property type="entry name" value="Glutaredoxin"/>
    <property type="match status" value="1"/>
</dbReference>
<organism evidence="2 3">
    <name type="scientific">Chitinophaga flava</name>
    <dbReference type="NCBI Taxonomy" id="2259036"/>
    <lineage>
        <taxon>Bacteria</taxon>
        <taxon>Pseudomonadati</taxon>
        <taxon>Bacteroidota</taxon>
        <taxon>Chitinophagia</taxon>
        <taxon>Chitinophagales</taxon>
        <taxon>Chitinophagaceae</taxon>
        <taxon>Chitinophaga</taxon>
    </lineage>
</organism>
<dbReference type="EMBL" id="QFFJ01000001">
    <property type="protein sequence ID" value="RBL92887.1"/>
    <property type="molecule type" value="Genomic_DNA"/>
</dbReference>
<accession>A0A365Y2R5</accession>
<dbReference type="AlphaFoldDB" id="A0A365Y2R5"/>
<dbReference type="Proteomes" id="UP000253410">
    <property type="component" value="Unassembled WGS sequence"/>
</dbReference>
<dbReference type="OrthoDB" id="9793981at2"/>
<keyword evidence="3" id="KW-1185">Reference proteome</keyword>
<dbReference type="NCBIfam" id="TIGR04191">
    <property type="entry name" value="YphP_YqiW"/>
    <property type="match status" value="1"/>
</dbReference>
<evidence type="ECO:0000256" key="1">
    <source>
        <dbReference type="ARBA" id="ARBA00038305"/>
    </source>
</evidence>
<sequence>MPYSPLLIKPFKEELTEAGVQELLTAADVDKAMDQDGTTLVVINSVCGCAAGTARPAIRLMIENGSKKPDRILTVFAGQDLEATARFRQHISDIPPSSPSIAMFKDRELVMFIPKHRIEGRDAMSLANDLKDIMEEFV</sequence>